<keyword evidence="2" id="KW-1133">Transmembrane helix</keyword>
<sequence length="203" mass="22990">MWIFCALIGLFQLVILLMLSGILFSVAAISRLMEITIILIYPTAVFLLRQSANLIILLTILTARMTSSAFQKLCTLVKCDQYLIDQSEGTPQRERIPPSPELAQLLDTQTPFVPYKKSVLEEIPEDILPSKDEFSITLSADENIIEPQQNQSQDNSSMKESTAFDLDVARSFNNKRHCHSVNMSSNKQMVFPTTGDKFRRDNK</sequence>
<name>A0AAV2P5I8_9HYME</name>
<accession>A0AAV2P5I8</accession>
<reference evidence="3" key="1">
    <citation type="submission" date="2024-04" db="EMBL/GenBank/DDBJ databases">
        <authorList>
            <consortium name="Molecular Ecology Group"/>
        </authorList>
    </citation>
    <scope>NUCLEOTIDE SEQUENCE</scope>
</reference>
<dbReference type="EMBL" id="OZ034831">
    <property type="protein sequence ID" value="CAL1688131.1"/>
    <property type="molecule type" value="Genomic_DNA"/>
</dbReference>
<keyword evidence="4" id="KW-1185">Reference proteome</keyword>
<evidence type="ECO:0000313" key="4">
    <source>
        <dbReference type="Proteomes" id="UP001497644"/>
    </source>
</evidence>
<keyword evidence="2" id="KW-0472">Membrane</keyword>
<evidence type="ECO:0000256" key="1">
    <source>
        <dbReference type="SAM" id="MobiDB-lite"/>
    </source>
</evidence>
<protein>
    <submittedName>
        <fullName evidence="3">Uncharacterized protein</fullName>
    </submittedName>
</protein>
<evidence type="ECO:0000256" key="2">
    <source>
        <dbReference type="SAM" id="Phobius"/>
    </source>
</evidence>
<gene>
    <name evidence="3" type="ORF">LPLAT_LOCUS13258</name>
</gene>
<organism evidence="3 4">
    <name type="scientific">Lasius platythorax</name>
    <dbReference type="NCBI Taxonomy" id="488582"/>
    <lineage>
        <taxon>Eukaryota</taxon>
        <taxon>Metazoa</taxon>
        <taxon>Ecdysozoa</taxon>
        <taxon>Arthropoda</taxon>
        <taxon>Hexapoda</taxon>
        <taxon>Insecta</taxon>
        <taxon>Pterygota</taxon>
        <taxon>Neoptera</taxon>
        <taxon>Endopterygota</taxon>
        <taxon>Hymenoptera</taxon>
        <taxon>Apocrita</taxon>
        <taxon>Aculeata</taxon>
        <taxon>Formicoidea</taxon>
        <taxon>Formicidae</taxon>
        <taxon>Formicinae</taxon>
        <taxon>Lasius</taxon>
        <taxon>Lasius</taxon>
    </lineage>
</organism>
<feature type="region of interest" description="Disordered" evidence="1">
    <location>
        <begin position="184"/>
        <end position="203"/>
    </location>
</feature>
<feature type="transmembrane region" description="Helical" evidence="2">
    <location>
        <begin position="37"/>
        <end position="63"/>
    </location>
</feature>
<evidence type="ECO:0000313" key="3">
    <source>
        <dbReference type="EMBL" id="CAL1688131.1"/>
    </source>
</evidence>
<dbReference type="AlphaFoldDB" id="A0AAV2P5I8"/>
<dbReference type="Proteomes" id="UP001497644">
    <property type="component" value="Chromosome 8"/>
</dbReference>
<proteinExistence type="predicted"/>
<keyword evidence="2" id="KW-0812">Transmembrane</keyword>